<organism evidence="2">
    <name type="scientific">viral metagenome</name>
    <dbReference type="NCBI Taxonomy" id="1070528"/>
    <lineage>
        <taxon>unclassified sequences</taxon>
        <taxon>metagenomes</taxon>
        <taxon>organismal metagenomes</taxon>
    </lineage>
</organism>
<evidence type="ECO:0000313" key="2">
    <source>
        <dbReference type="EMBL" id="QHT75408.1"/>
    </source>
</evidence>
<feature type="region of interest" description="Disordered" evidence="1">
    <location>
        <begin position="115"/>
        <end position="134"/>
    </location>
</feature>
<evidence type="ECO:0000256" key="1">
    <source>
        <dbReference type="SAM" id="MobiDB-lite"/>
    </source>
</evidence>
<proteinExistence type="predicted"/>
<accession>A0A6C0H4E4</accession>
<name>A0A6C0H4E4_9ZZZZ</name>
<reference evidence="2" key="1">
    <citation type="journal article" date="2020" name="Nature">
        <title>Giant virus diversity and host interactions through global metagenomics.</title>
        <authorList>
            <person name="Schulz F."/>
            <person name="Roux S."/>
            <person name="Paez-Espino D."/>
            <person name="Jungbluth S."/>
            <person name="Walsh D.A."/>
            <person name="Denef V.J."/>
            <person name="McMahon K.D."/>
            <person name="Konstantinidis K.T."/>
            <person name="Eloe-Fadrosh E.A."/>
            <person name="Kyrpides N.C."/>
            <person name="Woyke T."/>
        </authorList>
    </citation>
    <scope>NUCLEOTIDE SEQUENCE</scope>
    <source>
        <strain evidence="2">GVMAG-M-3300023179-63</strain>
    </source>
</reference>
<dbReference type="AlphaFoldDB" id="A0A6C0H4E4"/>
<protein>
    <submittedName>
        <fullName evidence="2">Uncharacterized protein</fullName>
    </submittedName>
</protein>
<dbReference type="EMBL" id="MN739870">
    <property type="protein sequence ID" value="QHT75408.1"/>
    <property type="molecule type" value="Genomic_DNA"/>
</dbReference>
<sequence>MLSCITLKNTSLKLLKVKNVTEETIYKKCGYKTPINFKKIYTWNLNEKTIELWSKEDTNIKNYNEHSILTSYAIKVNVNNKCIFFLRNKEQFINLDTNVFNKFFNLKETIEISKDDSNNEHNNNDINDNSDNINANSTSCIEKTNDLLNKLLHNNSSENEDNYEFNSELSYELYSYSDEEDDTN</sequence>
<feature type="compositionally biased region" description="Low complexity" evidence="1">
    <location>
        <begin position="124"/>
        <end position="134"/>
    </location>
</feature>